<dbReference type="InterPro" id="IPR052354">
    <property type="entry name" value="Cell_Wall_Dynamics_Protein"/>
</dbReference>
<reference evidence="2 3" key="1">
    <citation type="journal article" date="2018" name="Syst. Appl. Microbiol.">
        <title>Pectobacterium zantedeschiae sp. nov. a new species of a soft rot pathogen isolated from Calla lily (Zantedeschia spp.).</title>
        <authorList>
            <person name="Waleron M."/>
            <person name="Misztak A."/>
            <person name="Waleron M."/>
            <person name="Franczuk M."/>
            <person name="Jonca J."/>
            <person name="Wielgomas B."/>
            <person name="Mikicinski A."/>
            <person name="Popovic T."/>
            <person name="Waleron K."/>
        </authorList>
    </citation>
    <scope>NUCLEOTIDE SEQUENCE [LARGE SCALE GENOMIC DNA]</scope>
    <source>
        <strain evidence="2 3">9M</strain>
    </source>
</reference>
<name>A0A9X8P5M6_9GAMM</name>
<dbReference type="Gene3D" id="1.10.530.10">
    <property type="match status" value="1"/>
</dbReference>
<gene>
    <name evidence="2" type="ORF">CLR69_06285</name>
</gene>
<keyword evidence="2" id="KW-0378">Hydrolase</keyword>
<dbReference type="PANTHER" id="PTHR34408">
    <property type="entry name" value="FAMILY PROTEIN, PUTATIVE-RELATED"/>
    <property type="match status" value="1"/>
</dbReference>
<dbReference type="GO" id="GO:0016998">
    <property type="term" value="P:cell wall macromolecule catabolic process"/>
    <property type="evidence" value="ECO:0007669"/>
    <property type="project" value="InterPro"/>
</dbReference>
<sequence>MNQSQFQMAANISAELAARWYPVIKDTFDVYGITLPVAQAMFIAQVGHESAGFSHIVESFNYSQNGLKATFGHRLSADQISMLGRQPGEKSVPMNRQAAIANLVYGGRMGNKAAGDGWNFRGRGLIQVTGATNYMNCGAVLGVDLIAKPELLEQDIYAMRSAAWFWNSRKCGAVADDVVAVTRLINGGSNGLAERRERFERARQVLV</sequence>
<protein>
    <submittedName>
        <fullName evidence="2">Glycoside hydrolase family 19 protein</fullName>
    </submittedName>
</protein>
<dbReference type="AlphaFoldDB" id="A0A9X8P5M6"/>
<dbReference type="GO" id="GO:0004568">
    <property type="term" value="F:chitinase activity"/>
    <property type="evidence" value="ECO:0007669"/>
    <property type="project" value="InterPro"/>
</dbReference>
<evidence type="ECO:0000313" key="2">
    <source>
        <dbReference type="EMBL" id="RYC44621.1"/>
    </source>
</evidence>
<dbReference type="InterPro" id="IPR000726">
    <property type="entry name" value="Glyco_hydro_19_cat"/>
</dbReference>
<dbReference type="SUPFAM" id="SSF53955">
    <property type="entry name" value="Lysozyme-like"/>
    <property type="match status" value="1"/>
</dbReference>
<dbReference type="PANTHER" id="PTHR34408:SF1">
    <property type="entry name" value="GLYCOSYL HYDROLASE FAMILY 19 DOMAIN-CONTAINING PROTEIN HI_1415"/>
    <property type="match status" value="1"/>
</dbReference>
<feature type="domain" description="Glycoside hydrolase family 19 catalytic" evidence="1">
    <location>
        <begin position="114"/>
        <end position="171"/>
    </location>
</feature>
<evidence type="ECO:0000313" key="3">
    <source>
        <dbReference type="Proteomes" id="UP001138460"/>
    </source>
</evidence>
<dbReference type="Proteomes" id="UP001138460">
    <property type="component" value="Unassembled WGS sequence"/>
</dbReference>
<organism evidence="2 3">
    <name type="scientific">Pectobacterium zantedeschiae</name>
    <dbReference type="NCBI Taxonomy" id="2034769"/>
    <lineage>
        <taxon>Bacteria</taxon>
        <taxon>Pseudomonadati</taxon>
        <taxon>Pseudomonadota</taxon>
        <taxon>Gammaproteobacteria</taxon>
        <taxon>Enterobacterales</taxon>
        <taxon>Pectobacteriaceae</taxon>
        <taxon>Pectobacterium</taxon>
    </lineage>
</organism>
<dbReference type="InterPro" id="IPR023346">
    <property type="entry name" value="Lysozyme-like_dom_sf"/>
</dbReference>
<comment type="caution">
    <text evidence="2">The sequence shown here is derived from an EMBL/GenBank/DDBJ whole genome shotgun (WGS) entry which is preliminary data.</text>
</comment>
<evidence type="ECO:0000259" key="1">
    <source>
        <dbReference type="Pfam" id="PF00182"/>
    </source>
</evidence>
<dbReference type="OrthoDB" id="9798982at2"/>
<dbReference type="EMBL" id="NWTM01000001">
    <property type="protein sequence ID" value="RYC44621.1"/>
    <property type="molecule type" value="Genomic_DNA"/>
</dbReference>
<accession>A0A9X8P5M6</accession>
<dbReference type="RefSeq" id="WP_131534986.1">
    <property type="nucleotide sequence ID" value="NZ_JBEHFA010000003.1"/>
</dbReference>
<dbReference type="GO" id="GO:0006032">
    <property type="term" value="P:chitin catabolic process"/>
    <property type="evidence" value="ECO:0007669"/>
    <property type="project" value="InterPro"/>
</dbReference>
<keyword evidence="3" id="KW-1185">Reference proteome</keyword>
<dbReference type="Pfam" id="PF00182">
    <property type="entry name" value="Glyco_hydro_19"/>
    <property type="match status" value="1"/>
</dbReference>
<proteinExistence type="predicted"/>